<feature type="chain" id="PRO_5045409781" description="DUF4864 domain-containing protein" evidence="1">
    <location>
        <begin position="21"/>
        <end position="145"/>
    </location>
</feature>
<evidence type="ECO:0000313" key="2">
    <source>
        <dbReference type="EMBL" id="MDE8654361.1"/>
    </source>
</evidence>
<organism evidence="2 3">
    <name type="scientific">Novosphingobium album</name>
    <name type="common">ex Liu et al. 2023</name>
    <dbReference type="NCBI Taxonomy" id="3031130"/>
    <lineage>
        <taxon>Bacteria</taxon>
        <taxon>Pseudomonadati</taxon>
        <taxon>Pseudomonadota</taxon>
        <taxon>Alphaproteobacteria</taxon>
        <taxon>Sphingomonadales</taxon>
        <taxon>Sphingomonadaceae</taxon>
        <taxon>Novosphingobium</taxon>
    </lineage>
</organism>
<dbReference type="RefSeq" id="WP_275230472.1">
    <property type="nucleotide sequence ID" value="NZ_JARESE010000082.1"/>
</dbReference>
<evidence type="ECO:0000256" key="1">
    <source>
        <dbReference type="SAM" id="SignalP"/>
    </source>
</evidence>
<keyword evidence="1" id="KW-0732">Signal</keyword>
<reference evidence="2 3" key="1">
    <citation type="submission" date="2023-03" db="EMBL/GenBank/DDBJ databases">
        <title>NovoSphingobium album sp. nov. isolated from polycyclic aromatic hydrocarbons- and heavy-metal polluted soil.</title>
        <authorList>
            <person name="Liu Z."/>
            <person name="Wang K."/>
        </authorList>
    </citation>
    <scope>NUCLEOTIDE SEQUENCE [LARGE SCALE GENOMIC DNA]</scope>
    <source>
        <strain evidence="2 3">H3SJ31-1</strain>
    </source>
</reference>
<feature type="signal peptide" evidence="1">
    <location>
        <begin position="1"/>
        <end position="20"/>
    </location>
</feature>
<gene>
    <name evidence="2" type="ORF">PYV00_21945</name>
</gene>
<comment type="caution">
    <text evidence="2">The sequence shown here is derived from an EMBL/GenBank/DDBJ whole genome shotgun (WGS) entry which is preliminary data.</text>
</comment>
<evidence type="ECO:0008006" key="4">
    <source>
        <dbReference type="Google" id="ProtNLM"/>
    </source>
</evidence>
<sequence>MKKRWAWALALSCVAAPASAQTALSAADNAQIDALVQPMIDGLIAGKAKDAISTLLNRSDMMRSKPTDVGFLGVQAEAAMTAYGPIRACELVEQQNTGHWAAARLYICQHDRFLTRWIVAVFKSPSGWQPSNLRFDDKFSAKLEE</sequence>
<accession>A0ABT5WWS4</accession>
<dbReference type="Proteomes" id="UP001216253">
    <property type="component" value="Unassembled WGS sequence"/>
</dbReference>
<protein>
    <recommendedName>
        <fullName evidence="4">DUF4864 domain-containing protein</fullName>
    </recommendedName>
</protein>
<proteinExistence type="predicted"/>
<dbReference type="EMBL" id="JARESE010000082">
    <property type="protein sequence ID" value="MDE8654361.1"/>
    <property type="molecule type" value="Genomic_DNA"/>
</dbReference>
<keyword evidence="3" id="KW-1185">Reference proteome</keyword>
<name>A0ABT5WWS4_9SPHN</name>
<evidence type="ECO:0000313" key="3">
    <source>
        <dbReference type="Proteomes" id="UP001216253"/>
    </source>
</evidence>